<comment type="caution">
    <text evidence="1">The sequence shown here is derived from an EMBL/GenBank/DDBJ whole genome shotgun (WGS) entry which is preliminary data.</text>
</comment>
<organism evidence="1 2">
    <name type="scientific">Amycolatopsis thermophila</name>
    <dbReference type="NCBI Taxonomy" id="206084"/>
    <lineage>
        <taxon>Bacteria</taxon>
        <taxon>Bacillati</taxon>
        <taxon>Actinomycetota</taxon>
        <taxon>Actinomycetes</taxon>
        <taxon>Pseudonocardiales</taxon>
        <taxon>Pseudonocardiaceae</taxon>
        <taxon>Amycolatopsis</taxon>
    </lineage>
</organism>
<sequence>MTRSMAGMPWVANTAVARRRKSAQVAAVSSGWISA</sequence>
<keyword evidence="2" id="KW-1185">Reference proteome</keyword>
<reference evidence="1 2" key="1">
    <citation type="submission" date="2023-07" db="EMBL/GenBank/DDBJ databases">
        <title>Sequencing the genomes of 1000 actinobacteria strains.</title>
        <authorList>
            <person name="Klenk H.-P."/>
        </authorList>
    </citation>
    <scope>NUCLEOTIDE SEQUENCE [LARGE SCALE GENOMIC DNA]</scope>
    <source>
        <strain evidence="1 2">DSM 45805</strain>
    </source>
</reference>
<dbReference type="EMBL" id="JAUSUT010000001">
    <property type="protein sequence ID" value="MDQ0377229.1"/>
    <property type="molecule type" value="Genomic_DNA"/>
</dbReference>
<dbReference type="Proteomes" id="UP001229651">
    <property type="component" value="Unassembled WGS sequence"/>
</dbReference>
<proteinExistence type="predicted"/>
<accession>A0ABU0EPY7</accession>
<name>A0ABU0EPY7_9PSEU</name>
<protein>
    <submittedName>
        <fullName evidence="1">Uncharacterized protein</fullName>
    </submittedName>
</protein>
<evidence type="ECO:0000313" key="2">
    <source>
        <dbReference type="Proteomes" id="UP001229651"/>
    </source>
</evidence>
<gene>
    <name evidence="1" type="ORF">FB470_001223</name>
</gene>
<evidence type="ECO:0000313" key="1">
    <source>
        <dbReference type="EMBL" id="MDQ0377229.1"/>
    </source>
</evidence>